<dbReference type="SUPFAM" id="SSF51735">
    <property type="entry name" value="NAD(P)-binding Rossmann-fold domains"/>
    <property type="match status" value="1"/>
</dbReference>
<dbReference type="PANTHER" id="PTHR42760">
    <property type="entry name" value="SHORT-CHAIN DEHYDROGENASES/REDUCTASES FAMILY MEMBER"/>
    <property type="match status" value="1"/>
</dbReference>
<evidence type="ECO:0000256" key="3">
    <source>
        <dbReference type="RuleBase" id="RU000363"/>
    </source>
</evidence>
<dbReference type="PROSITE" id="PS00061">
    <property type="entry name" value="ADH_SHORT"/>
    <property type="match status" value="1"/>
</dbReference>
<accession>A0A9E5MKX9</accession>
<sequence length="263" mass="27676">MKLNNKIAVVTGGGRGIGRAICIKLAEEGADVIVASTSAEPAAEVVTEIEARGRKGVFIQTDVSHYDSVKNTFAQVLDTFGRVDILVNNAGGSARGKMTRFCESEEETWDHVLNTNLKGVLYSCRQVINHMLERGSGSIVNIASVAGMIGTAGQADYSASKGAVIAFSQALAKECSSQGVRINCVSPGPTSSDAGRSIPPQMRKNLAMEALFKSTGFGRFGEPDDIANMTAFLASDEAKFITGQNYAVCGLMNLGITDSMHGG</sequence>
<dbReference type="Proteomes" id="UP000787472">
    <property type="component" value="Unassembled WGS sequence"/>
</dbReference>
<proteinExistence type="inferred from homology"/>
<dbReference type="InterPro" id="IPR020904">
    <property type="entry name" value="Sc_DH/Rdtase_CS"/>
</dbReference>
<protein>
    <submittedName>
        <fullName evidence="5">3-oxoacyl-ACP reductase FabG</fullName>
    </submittedName>
</protein>
<dbReference type="InterPro" id="IPR036291">
    <property type="entry name" value="NAD(P)-bd_dom_sf"/>
</dbReference>
<dbReference type="Pfam" id="PF00106">
    <property type="entry name" value="adh_short"/>
    <property type="match status" value="1"/>
</dbReference>
<dbReference type="EMBL" id="JAAONZ010000006">
    <property type="protein sequence ID" value="NHO66007.1"/>
    <property type="molecule type" value="Genomic_DNA"/>
</dbReference>
<gene>
    <name evidence="5" type="ORF">G8770_10675</name>
</gene>
<feature type="domain" description="Ketoreductase" evidence="4">
    <location>
        <begin position="6"/>
        <end position="188"/>
    </location>
</feature>
<evidence type="ECO:0000259" key="4">
    <source>
        <dbReference type="SMART" id="SM00822"/>
    </source>
</evidence>
<dbReference type="SMART" id="SM00822">
    <property type="entry name" value="PKS_KR"/>
    <property type="match status" value="1"/>
</dbReference>
<dbReference type="InterPro" id="IPR002347">
    <property type="entry name" value="SDR_fam"/>
</dbReference>
<keyword evidence="6" id="KW-1185">Reference proteome</keyword>
<organism evidence="5 6">
    <name type="scientific">Pseudomaricurvus hydrocarbonicus</name>
    <dbReference type="NCBI Taxonomy" id="1470433"/>
    <lineage>
        <taxon>Bacteria</taxon>
        <taxon>Pseudomonadati</taxon>
        <taxon>Pseudomonadota</taxon>
        <taxon>Gammaproteobacteria</taxon>
        <taxon>Cellvibrionales</taxon>
        <taxon>Cellvibrionaceae</taxon>
        <taxon>Pseudomaricurvus</taxon>
    </lineage>
</organism>
<comment type="caution">
    <text evidence="5">The sequence shown here is derived from an EMBL/GenBank/DDBJ whole genome shotgun (WGS) entry which is preliminary data.</text>
</comment>
<evidence type="ECO:0000313" key="6">
    <source>
        <dbReference type="Proteomes" id="UP000787472"/>
    </source>
</evidence>
<dbReference type="PRINTS" id="PR00080">
    <property type="entry name" value="SDRFAMILY"/>
</dbReference>
<evidence type="ECO:0000313" key="5">
    <source>
        <dbReference type="EMBL" id="NHO66007.1"/>
    </source>
</evidence>
<dbReference type="RefSeq" id="WP_167186002.1">
    <property type="nucleotide sequence ID" value="NZ_JAAONZ010000006.1"/>
</dbReference>
<dbReference type="AlphaFoldDB" id="A0A9E5MKX9"/>
<keyword evidence="2" id="KW-0560">Oxidoreductase</keyword>
<dbReference type="FunFam" id="3.40.50.720:FF:000084">
    <property type="entry name" value="Short-chain dehydrogenase reductase"/>
    <property type="match status" value="1"/>
</dbReference>
<evidence type="ECO:0000256" key="2">
    <source>
        <dbReference type="ARBA" id="ARBA00023002"/>
    </source>
</evidence>
<dbReference type="PANTHER" id="PTHR42760:SF133">
    <property type="entry name" value="3-OXOACYL-[ACYL-CARRIER-PROTEIN] REDUCTASE"/>
    <property type="match status" value="1"/>
</dbReference>
<name>A0A9E5MKX9_9GAMM</name>
<comment type="similarity">
    <text evidence="1 3">Belongs to the short-chain dehydrogenases/reductases (SDR) family.</text>
</comment>
<dbReference type="PRINTS" id="PR00081">
    <property type="entry name" value="GDHRDH"/>
</dbReference>
<dbReference type="InterPro" id="IPR057326">
    <property type="entry name" value="KR_dom"/>
</dbReference>
<dbReference type="NCBIfam" id="NF005559">
    <property type="entry name" value="PRK07231.1"/>
    <property type="match status" value="1"/>
</dbReference>
<dbReference type="Gene3D" id="3.40.50.720">
    <property type="entry name" value="NAD(P)-binding Rossmann-like Domain"/>
    <property type="match status" value="1"/>
</dbReference>
<reference evidence="5" key="1">
    <citation type="submission" date="2020-03" db="EMBL/GenBank/DDBJ databases">
        <authorList>
            <person name="Guo F."/>
        </authorList>
    </citation>
    <scope>NUCLEOTIDE SEQUENCE</scope>
    <source>
        <strain evidence="5">JCM 30134</strain>
    </source>
</reference>
<dbReference type="GO" id="GO:0016616">
    <property type="term" value="F:oxidoreductase activity, acting on the CH-OH group of donors, NAD or NADP as acceptor"/>
    <property type="evidence" value="ECO:0007669"/>
    <property type="project" value="TreeGrafter"/>
</dbReference>
<evidence type="ECO:0000256" key="1">
    <source>
        <dbReference type="ARBA" id="ARBA00006484"/>
    </source>
</evidence>